<dbReference type="RefSeq" id="XP_073558584.1">
    <property type="nucleotide sequence ID" value="XM_073703029.1"/>
</dbReference>
<evidence type="ECO:0000313" key="3">
    <source>
        <dbReference type="Proteomes" id="UP001642720"/>
    </source>
</evidence>
<feature type="region of interest" description="Disordered" evidence="1">
    <location>
        <begin position="1"/>
        <end position="86"/>
    </location>
</feature>
<name>A0ABY2H5W0_9HYPO</name>
<keyword evidence="3" id="KW-1185">Reference proteome</keyword>
<accession>A0ABY2H5W0</accession>
<protein>
    <submittedName>
        <fullName evidence="2">Uncharacterized protein</fullName>
    </submittedName>
</protein>
<reference evidence="2 3" key="1">
    <citation type="submission" date="2018-01" db="EMBL/GenBank/DDBJ databases">
        <title>Genome characterization of the sugarcane-associated fungus Trichoderma ghanense CCMA-1212 and their application in lignocelulose bioconversion.</title>
        <authorList>
            <person name="Steindorff A.S."/>
            <person name="Mendes T.D."/>
            <person name="Vilela E.S.D."/>
            <person name="Rodrigues D.S."/>
            <person name="Formighieri E.F."/>
            <person name="Melo I.S."/>
            <person name="Favaro L.C.L."/>
        </authorList>
    </citation>
    <scope>NUCLEOTIDE SEQUENCE [LARGE SCALE GENOMIC DNA]</scope>
    <source>
        <strain evidence="2 3">CCMA-1212</strain>
    </source>
</reference>
<dbReference type="GeneID" id="300577479"/>
<dbReference type="Proteomes" id="UP001642720">
    <property type="component" value="Unassembled WGS sequence"/>
</dbReference>
<evidence type="ECO:0000256" key="1">
    <source>
        <dbReference type="SAM" id="MobiDB-lite"/>
    </source>
</evidence>
<feature type="compositionally biased region" description="Basic and acidic residues" evidence="1">
    <location>
        <begin position="126"/>
        <end position="135"/>
    </location>
</feature>
<evidence type="ECO:0000313" key="2">
    <source>
        <dbReference type="EMBL" id="TFB02383.1"/>
    </source>
</evidence>
<sequence length="196" mass="21733">MALPIPLSAKAGRKTGRNGAARGEPHLTCRTHRQDKKEREGDTHLSSRSFSSRLKAALPRLKGKLRSFNPPKPQTRGADEYSIPAGAYDFMSPPTAEECSSPIDASLLRQKLLQLQISLGPPPSGKDADDKEEQGVRVVSTDKGSAPSPKGLFPRIRRWCGNRERGLPEDGRRHARRAPSPEWIFYCEPGSRFYNC</sequence>
<feature type="compositionally biased region" description="Basic and acidic residues" evidence="1">
    <location>
        <begin position="35"/>
        <end position="45"/>
    </location>
</feature>
<proteinExistence type="predicted"/>
<feature type="region of interest" description="Disordered" evidence="1">
    <location>
        <begin position="118"/>
        <end position="154"/>
    </location>
</feature>
<organism evidence="2 3">
    <name type="scientific">Trichoderma ghanense</name>
    <dbReference type="NCBI Taxonomy" id="65468"/>
    <lineage>
        <taxon>Eukaryota</taxon>
        <taxon>Fungi</taxon>
        <taxon>Dikarya</taxon>
        <taxon>Ascomycota</taxon>
        <taxon>Pezizomycotina</taxon>
        <taxon>Sordariomycetes</taxon>
        <taxon>Hypocreomycetidae</taxon>
        <taxon>Hypocreales</taxon>
        <taxon>Hypocreaceae</taxon>
        <taxon>Trichoderma</taxon>
    </lineage>
</organism>
<gene>
    <name evidence="2" type="ORF">CCMA1212_005784</name>
</gene>
<comment type="caution">
    <text evidence="2">The sequence shown here is derived from an EMBL/GenBank/DDBJ whole genome shotgun (WGS) entry which is preliminary data.</text>
</comment>
<dbReference type="EMBL" id="PPTA01000007">
    <property type="protein sequence ID" value="TFB02383.1"/>
    <property type="molecule type" value="Genomic_DNA"/>
</dbReference>